<evidence type="ECO:0000256" key="3">
    <source>
        <dbReference type="SAM" id="Phobius"/>
    </source>
</evidence>
<dbReference type="SMART" id="SM00208">
    <property type="entry name" value="TNFR"/>
    <property type="match status" value="3"/>
</dbReference>
<dbReference type="GO" id="GO:0038023">
    <property type="term" value="F:signaling receptor activity"/>
    <property type="evidence" value="ECO:0007669"/>
    <property type="project" value="TreeGrafter"/>
</dbReference>
<dbReference type="InterPro" id="IPR034057">
    <property type="entry name" value="TNFRSF9_N_teleost"/>
</dbReference>
<dbReference type="Pfam" id="PF00020">
    <property type="entry name" value="TNFR_c6"/>
    <property type="match status" value="1"/>
</dbReference>
<keyword evidence="1" id="KW-1015">Disulfide bond</keyword>
<dbReference type="GO" id="GO:0042127">
    <property type="term" value="P:regulation of cell population proliferation"/>
    <property type="evidence" value="ECO:0007669"/>
    <property type="project" value="TreeGrafter"/>
</dbReference>
<dbReference type="Ensembl" id="ENSCVAT00000010335.1">
    <property type="protein sequence ID" value="ENSCVAP00000003255.1"/>
    <property type="gene ID" value="ENSCVAG00000004433.1"/>
</dbReference>
<proteinExistence type="predicted"/>
<feature type="region of interest" description="Disordered" evidence="2">
    <location>
        <begin position="269"/>
        <end position="289"/>
    </location>
</feature>
<keyword evidence="3" id="KW-1133">Transmembrane helix</keyword>
<feature type="repeat" description="TNFR-Cys" evidence="1">
    <location>
        <begin position="63"/>
        <end position="102"/>
    </location>
</feature>
<dbReference type="Gene3D" id="2.10.50.10">
    <property type="entry name" value="Tumor Necrosis Factor Receptor, subunit A, domain 2"/>
    <property type="match status" value="3"/>
</dbReference>
<dbReference type="OrthoDB" id="9423210at2759"/>
<feature type="compositionally biased region" description="Polar residues" evidence="2">
    <location>
        <begin position="271"/>
        <end position="289"/>
    </location>
</feature>
<feature type="chain" id="PRO_5018664292" evidence="4">
    <location>
        <begin position="23"/>
        <end position="289"/>
    </location>
</feature>
<feature type="domain" description="TNFR-Cys" evidence="5">
    <location>
        <begin position="63"/>
        <end position="102"/>
    </location>
</feature>
<dbReference type="STRING" id="28743.ENSCVAP00000003255"/>
<keyword evidence="3" id="KW-0472">Membrane</keyword>
<evidence type="ECO:0000259" key="5">
    <source>
        <dbReference type="PROSITE" id="PS50050"/>
    </source>
</evidence>
<dbReference type="InterPro" id="IPR001368">
    <property type="entry name" value="TNFR/NGFR_Cys_rich_reg"/>
</dbReference>
<sequence>MARIFWMMGFVLLTQGFLYVLGETGVGCKKWRSTDEGVCCDECHPGNRVVKRCGPNPTELCTPCERDHYTLKTLSSECSICSQCVGALVQLKACTRTSNTQCGCPKGLLCGDNPCTFCVDECSKGFEPNKYRSCTPCPNGTFNDKIHQKCKLLSTSCKDPNHVMVFKGNASSDIICKPPSTTTSTKTPPLNKSRRPVETTEQGWPTVLFVIIGAFMMCLIIFITLASFLIHHKGKKEKKQRTLSKTPIIGTPTDDPRTLIAIECSFHEAQQEQGNSTESLISKDSGGTV</sequence>
<organism evidence="6 7">
    <name type="scientific">Cyprinodon variegatus</name>
    <name type="common">Sheepshead minnow</name>
    <dbReference type="NCBI Taxonomy" id="28743"/>
    <lineage>
        <taxon>Eukaryota</taxon>
        <taxon>Metazoa</taxon>
        <taxon>Chordata</taxon>
        <taxon>Craniata</taxon>
        <taxon>Vertebrata</taxon>
        <taxon>Euteleostomi</taxon>
        <taxon>Actinopterygii</taxon>
        <taxon>Neopterygii</taxon>
        <taxon>Teleostei</taxon>
        <taxon>Neoteleostei</taxon>
        <taxon>Acanthomorphata</taxon>
        <taxon>Ovalentaria</taxon>
        <taxon>Atherinomorphae</taxon>
        <taxon>Cyprinodontiformes</taxon>
        <taxon>Cyprinodontidae</taxon>
        <taxon>Cyprinodon</taxon>
    </lineage>
</organism>
<dbReference type="PANTHER" id="PTHR47139:SF4">
    <property type="entry name" value="TUMOR NECROSIS FACTOR RECEPTOR SUPERFAMILY MEMBER 9 ISOFORM X1-RELATED"/>
    <property type="match status" value="1"/>
</dbReference>
<evidence type="ECO:0000256" key="2">
    <source>
        <dbReference type="SAM" id="MobiDB-lite"/>
    </source>
</evidence>
<dbReference type="SUPFAM" id="SSF57586">
    <property type="entry name" value="TNF receptor-like"/>
    <property type="match status" value="2"/>
</dbReference>
<feature type="disulfide bond" evidence="1">
    <location>
        <begin position="84"/>
        <end position="102"/>
    </location>
</feature>
<evidence type="ECO:0000256" key="1">
    <source>
        <dbReference type="PROSITE-ProRule" id="PRU00206"/>
    </source>
</evidence>
<evidence type="ECO:0000313" key="6">
    <source>
        <dbReference type="Ensembl" id="ENSCVAP00000003255.1"/>
    </source>
</evidence>
<evidence type="ECO:0000256" key="4">
    <source>
        <dbReference type="SAM" id="SignalP"/>
    </source>
</evidence>
<comment type="caution">
    <text evidence="1">Lacks conserved residue(s) required for the propagation of feature annotation.</text>
</comment>
<reference evidence="6" key="1">
    <citation type="submission" date="2025-08" db="UniProtKB">
        <authorList>
            <consortium name="Ensembl"/>
        </authorList>
    </citation>
    <scope>IDENTIFICATION</scope>
</reference>
<dbReference type="PROSITE" id="PS50050">
    <property type="entry name" value="TNFR_NGFR_2"/>
    <property type="match status" value="1"/>
</dbReference>
<feature type="transmembrane region" description="Helical" evidence="3">
    <location>
        <begin position="204"/>
        <end position="230"/>
    </location>
</feature>
<evidence type="ECO:0000313" key="7">
    <source>
        <dbReference type="Proteomes" id="UP000265020"/>
    </source>
</evidence>
<dbReference type="OMA" id="VCCDECH"/>
<feature type="disulfide bond" evidence="1">
    <location>
        <begin position="81"/>
        <end position="94"/>
    </location>
</feature>
<dbReference type="Proteomes" id="UP000265020">
    <property type="component" value="Unassembled WGS sequence"/>
</dbReference>
<accession>A0A3Q2FH91</accession>
<name>A0A3Q2FH91_CYPVA</name>
<keyword evidence="4" id="KW-0732">Signal</keyword>
<dbReference type="AlphaFoldDB" id="A0A3Q2FH91"/>
<dbReference type="PANTHER" id="PTHR47139">
    <property type="entry name" value="TUMOR NECROSIS FACTOR RECEPTOR SUPERFAMILY MEMBER 9"/>
    <property type="match status" value="1"/>
</dbReference>
<dbReference type="GeneID" id="107083927"/>
<protein>
    <submittedName>
        <fullName evidence="6">Tumor necrosis factor receptor superfamily, member 9a</fullName>
    </submittedName>
</protein>
<dbReference type="KEGG" id="cvg:107083927"/>
<dbReference type="GeneTree" id="ENSGT00940000166327"/>
<keyword evidence="3" id="KW-0812">Transmembrane</keyword>
<reference evidence="6" key="2">
    <citation type="submission" date="2025-09" db="UniProtKB">
        <authorList>
            <consortium name="Ensembl"/>
        </authorList>
    </citation>
    <scope>IDENTIFICATION</scope>
</reference>
<feature type="signal peptide" evidence="4">
    <location>
        <begin position="1"/>
        <end position="22"/>
    </location>
</feature>
<dbReference type="CDD" id="cd13424">
    <property type="entry name" value="TNFRSF9_teleost"/>
    <property type="match status" value="1"/>
</dbReference>
<dbReference type="RefSeq" id="XP_015228988.1">
    <property type="nucleotide sequence ID" value="XM_015373502.1"/>
</dbReference>
<keyword evidence="7" id="KW-1185">Reference proteome</keyword>
<dbReference type="CTD" id="678622"/>